<name>A0ABX2EWS1_9PSEU</name>
<dbReference type="EMBL" id="JAAATY010000001">
    <property type="protein sequence ID" value="NRN63211.1"/>
    <property type="molecule type" value="Genomic_DNA"/>
</dbReference>
<dbReference type="InterPro" id="IPR029062">
    <property type="entry name" value="Class_I_gatase-like"/>
</dbReference>
<dbReference type="InterPro" id="IPR019999">
    <property type="entry name" value="Anth_synth_I-like"/>
</dbReference>
<evidence type="ECO:0000313" key="7">
    <source>
        <dbReference type="EMBL" id="NRN63211.1"/>
    </source>
</evidence>
<dbReference type="PROSITE" id="PS51273">
    <property type="entry name" value="GATASE_TYPE_1"/>
    <property type="match status" value="1"/>
</dbReference>
<dbReference type="Gene3D" id="3.40.50.880">
    <property type="match status" value="1"/>
</dbReference>
<dbReference type="Pfam" id="PF00425">
    <property type="entry name" value="Chorismate_bind"/>
    <property type="match status" value="1"/>
</dbReference>
<comment type="catalytic activity">
    <reaction evidence="4">
        <text>chorismate + L-glutamine = anthranilate + pyruvate + L-glutamate + H(+)</text>
        <dbReference type="Rhea" id="RHEA:21732"/>
        <dbReference type="ChEBI" id="CHEBI:15361"/>
        <dbReference type="ChEBI" id="CHEBI:15378"/>
        <dbReference type="ChEBI" id="CHEBI:16567"/>
        <dbReference type="ChEBI" id="CHEBI:29748"/>
        <dbReference type="ChEBI" id="CHEBI:29985"/>
        <dbReference type="ChEBI" id="CHEBI:58359"/>
        <dbReference type="EC" id="4.1.3.27"/>
    </reaction>
</comment>
<reference evidence="7 8" key="1">
    <citation type="submission" date="2020-01" db="EMBL/GenBank/DDBJ databases">
        <title>Kibdelosporangium persica a novel Actinomycetes from a hot desert in Iran.</title>
        <authorList>
            <person name="Safaei N."/>
            <person name="Zaburannyi N."/>
            <person name="Mueller R."/>
            <person name="Wink J."/>
        </authorList>
    </citation>
    <scope>NUCLEOTIDE SEQUENCE [LARGE SCALE GENOMIC DNA]</scope>
    <source>
        <strain evidence="7 8">4NS15</strain>
    </source>
</reference>
<evidence type="ECO:0000256" key="4">
    <source>
        <dbReference type="ARBA" id="ARBA00047683"/>
    </source>
</evidence>
<dbReference type="SUPFAM" id="SSF56322">
    <property type="entry name" value="ADC synthase"/>
    <property type="match status" value="1"/>
</dbReference>
<gene>
    <name evidence="7" type="ORF">GC106_4120</name>
</gene>
<accession>A0ABX2EWS1</accession>
<dbReference type="InterPro" id="IPR015890">
    <property type="entry name" value="Chorismate_C"/>
</dbReference>
<evidence type="ECO:0000259" key="5">
    <source>
        <dbReference type="Pfam" id="PF00117"/>
    </source>
</evidence>
<keyword evidence="8" id="KW-1185">Reference proteome</keyword>
<keyword evidence="3" id="KW-0456">Lyase</keyword>
<dbReference type="PRINTS" id="PR00099">
    <property type="entry name" value="CPSGATASE"/>
</dbReference>
<dbReference type="Gene3D" id="3.60.120.10">
    <property type="entry name" value="Anthranilate synthase"/>
    <property type="match status" value="1"/>
</dbReference>
<organism evidence="7 8">
    <name type="scientific">Kibdelosporangium persicum</name>
    <dbReference type="NCBI Taxonomy" id="2698649"/>
    <lineage>
        <taxon>Bacteria</taxon>
        <taxon>Bacillati</taxon>
        <taxon>Actinomycetota</taxon>
        <taxon>Actinomycetes</taxon>
        <taxon>Pseudonocardiales</taxon>
        <taxon>Pseudonocardiaceae</taxon>
        <taxon>Kibdelosporangium</taxon>
    </lineage>
</organism>
<protein>
    <recommendedName>
        <fullName evidence="1">anthranilate synthase</fullName>
        <ecNumber evidence="1">4.1.3.27</ecNumber>
    </recommendedName>
</protein>
<dbReference type="SUPFAM" id="SSF52317">
    <property type="entry name" value="Class I glutamine amidotransferase-like"/>
    <property type="match status" value="1"/>
</dbReference>
<dbReference type="InterPro" id="IPR017926">
    <property type="entry name" value="GATASE"/>
</dbReference>
<evidence type="ECO:0000313" key="8">
    <source>
        <dbReference type="Proteomes" id="UP000763557"/>
    </source>
</evidence>
<dbReference type="RefSeq" id="WP_173123722.1">
    <property type="nucleotide sequence ID" value="NZ_CBCSGW010000055.1"/>
</dbReference>
<dbReference type="PRINTS" id="PR00096">
    <property type="entry name" value="GATASE"/>
</dbReference>
<dbReference type="Pfam" id="PF00117">
    <property type="entry name" value="GATase"/>
    <property type="match status" value="1"/>
</dbReference>
<dbReference type="CDD" id="cd01743">
    <property type="entry name" value="GATase1_Anthranilate_Synthase"/>
    <property type="match status" value="1"/>
</dbReference>
<dbReference type="InterPro" id="IPR005801">
    <property type="entry name" value="ADC_synthase"/>
</dbReference>
<dbReference type="InterPro" id="IPR006221">
    <property type="entry name" value="TrpG/PapA_dom"/>
</dbReference>
<dbReference type="PANTHER" id="PTHR11236">
    <property type="entry name" value="AMINOBENZOATE/ANTHRANILATE SYNTHASE"/>
    <property type="match status" value="1"/>
</dbReference>
<evidence type="ECO:0000259" key="6">
    <source>
        <dbReference type="Pfam" id="PF00425"/>
    </source>
</evidence>
<evidence type="ECO:0000256" key="2">
    <source>
        <dbReference type="ARBA" id="ARBA00022962"/>
    </source>
</evidence>
<evidence type="ECO:0000256" key="3">
    <source>
        <dbReference type="ARBA" id="ARBA00023239"/>
    </source>
</evidence>
<feature type="domain" description="Chorismate-utilising enzyme C-terminal" evidence="6">
    <location>
        <begin position="122"/>
        <end position="381"/>
    </location>
</feature>
<feature type="domain" description="Glutamine amidotransferase" evidence="5">
    <location>
        <begin position="438"/>
        <end position="617"/>
    </location>
</feature>
<evidence type="ECO:0000256" key="1">
    <source>
        <dbReference type="ARBA" id="ARBA00012266"/>
    </source>
</evidence>
<sequence>MTDPDLLEAVLAPHPPPFALIHRPDTDPAALEVFVGECAEIARLADIPPPRTAHRPGRTTQDTLVLVPFRQIAERGFTCVDDGTPLLAMTLTGQQKVPLGPALARLPDEVIRLDGESFDVSDEDYAETVRQVVTEEIGRGIGANFVIRRTCVLDIAGYRPRTALSFFRSLLARETGAYWTFVVHTGDRTLVGATPERHVSLREGTAVMNPISGTYRYPQAGPSLPGVLDFLADGKETDELYMVLDEELKMMARICDEGGRVVGPYLKEMARLAHTEYLIEGRSSRDPRELLRETMFAPTVTGSPLESACRVISRYEPEGRGYYSGVVALLGRDADGAPSLDSSILIRTADIDRTGRARISVGATLVRHSDPVAEAAETRAKADGLLAALRANRPARFGSHPAVRGALARRNAGISRFWLAGTGQRARAGFALAGREVLVVDAEDTFTTMICHQLRSLGLSATVRRFDEPHGFDGYDLVVMGPGPGDPHDETDERIGKVWCSLRELLVRRLPFLAVCLSHQVLSLQLGMPVQRKPRPSQGERRVIDLFGSYERVGFYNTFTAISTDDKIRVPETGVVEVSRDPDSGEVYALRGPHFASVQFHAESVLTTDGVGIVARLLTDLLGTVPERWD</sequence>
<dbReference type="PRINTS" id="PR00097">
    <property type="entry name" value="ANTSNTHASEII"/>
</dbReference>
<proteinExistence type="predicted"/>
<comment type="caution">
    <text evidence="7">The sequence shown here is derived from an EMBL/GenBank/DDBJ whole genome shotgun (WGS) entry which is preliminary data.</text>
</comment>
<dbReference type="Proteomes" id="UP000763557">
    <property type="component" value="Unassembled WGS sequence"/>
</dbReference>
<dbReference type="EC" id="4.1.3.27" evidence="1"/>
<dbReference type="PANTHER" id="PTHR11236:SF49">
    <property type="entry name" value="ANTHRANILATE SYNTHASE COMPONENT 1"/>
    <property type="match status" value="1"/>
</dbReference>
<keyword evidence="2" id="KW-0315">Glutamine amidotransferase</keyword>